<organism evidence="1 2">
    <name type="scientific">Pseudomyxococcus hansupus</name>
    <dbReference type="NCBI Taxonomy" id="1297742"/>
    <lineage>
        <taxon>Bacteria</taxon>
        <taxon>Pseudomonadati</taxon>
        <taxon>Myxococcota</taxon>
        <taxon>Myxococcia</taxon>
        <taxon>Myxococcales</taxon>
        <taxon>Cystobacterineae</taxon>
        <taxon>Myxococcaceae</taxon>
        <taxon>Pseudomyxococcus</taxon>
    </lineage>
</organism>
<reference evidence="1 2" key="1">
    <citation type="journal article" date="2016" name="PLoS ONE">
        <title>Complete Genome Sequence and Comparative Genomics of a Novel Myxobacterium Myxococcus hansupus.</title>
        <authorList>
            <person name="Sharma G."/>
            <person name="Narwani T."/>
            <person name="Subramanian S."/>
        </authorList>
    </citation>
    <scope>NUCLEOTIDE SEQUENCE [LARGE SCALE GENOMIC DNA]</scope>
    <source>
        <strain evidence="2">mixupus</strain>
    </source>
</reference>
<dbReference type="EMBL" id="CP012109">
    <property type="protein sequence ID" value="AKQ70626.1"/>
    <property type="molecule type" value="Genomic_DNA"/>
</dbReference>
<gene>
    <name evidence="1" type="ORF">A176_007538</name>
</gene>
<dbReference type="eggNOG" id="ENOG5032XCP">
    <property type="taxonomic scope" value="Bacteria"/>
</dbReference>
<dbReference type="PATRIC" id="fig|1297742.4.peg.7672"/>
<sequence length="609" mass="66231">MTALPHALRPWAATLSQLPLELALHLGPLVARLSVALGATRVPTEMMGGEPQGYDGLSRRGTLDRLLVSEWLWALEDPDELVRRAAFGELSYLQPSFRQPRSEKRMVALLDAGPDQLGAPRIAHLALLIVLARRAEAEGAAFLWGILQADPGKGHFPDVTPSSLREWLDARSLEPPTAERLAAWRQALAADTDAVEAWLVGAPRLSRLPGAETLSRVEIAEVMAPEVRQLAVEVHPIARGPRSVLLDLPPPADSVRLLKASFEPEPRAPVAASVRRLRAPRVRAFSFSSDGQRLMLFHEDGGVGAMALPQSAGATVPNPTRMKPLDREEFLGAGWRAGMGMFVLCRGAYGYRVRGQLRRLGVRRQPAHFPWTMRDTDVHPPKLKREQSPGRLTSYYDSQGQLCLLLSGLDENLYLFDHVRTDHALRVTSERVAKGVLTVATVKDRCVPVMRTGPEGVALGTVGMKEVRQVPLPDSAGGAVFFGAAEGGVGHPEHGLLAVNQRPGLWHLHQQGTARPVQLASGLRAVGAGVCHPSRAQAGLVALDSDQRAFWCVGPQNQYKLTVAEARVVHAEVSHAVPVLAWLTVEGELVLFHLREESVLYRLRVGGGA</sequence>
<proteinExistence type="predicted"/>
<keyword evidence="2" id="KW-1185">Reference proteome</keyword>
<evidence type="ECO:0000313" key="2">
    <source>
        <dbReference type="Proteomes" id="UP000009026"/>
    </source>
</evidence>
<dbReference type="OrthoDB" id="8593417at2"/>
<accession>A0A0H4X4K4</accession>
<dbReference type="STRING" id="1297742.A176_007538"/>
<dbReference type="Proteomes" id="UP000009026">
    <property type="component" value="Chromosome"/>
</dbReference>
<dbReference type="AlphaFoldDB" id="A0A0H4X4K4"/>
<dbReference type="RefSeq" id="WP_002633756.1">
    <property type="nucleotide sequence ID" value="NZ_CP012109.1"/>
</dbReference>
<evidence type="ECO:0000313" key="1">
    <source>
        <dbReference type="EMBL" id="AKQ70626.1"/>
    </source>
</evidence>
<protein>
    <submittedName>
        <fullName evidence="1">Uncharacterized protein</fullName>
    </submittedName>
</protein>
<dbReference type="KEGG" id="mym:A176_007538"/>
<name>A0A0H4X4K4_9BACT</name>